<dbReference type="EMBL" id="CAWYQH010000090">
    <property type="protein sequence ID" value="CAK8681742.1"/>
    <property type="molecule type" value="Genomic_DNA"/>
</dbReference>
<sequence>MLILKSFFALLFLGLCKALKFPMTYTCATNARQQYDMFFPVQCPKGCASRTYGVWGNGTYTHDSSICRAAIHDGRLTDEGGEVIVYKQPGQTSYVGTERNSIKSSSYGYWRGSFSFTPKIPVTPITCETPVLDKRFALPTDFQVTCPPGCLKSSAKIWGSVIYTYHSSLCKAAIHDGRLTNAGGEVTIFTQPGQPSYQAEERNSVNSSSMDYSHSSFSFTPNVPGVNDPPVSCHITGRDTRFTVQASFNLTCPSGCANFTGNIWGSGIYTHDSAVCRAAIHDGRVTDDGGTVTFYRQLGQPSYIGLKKNSITSNPYAFWRTSFSFTAEVPDPPDCTTTAEDPNFFSQPSFKFFCPPSCADSASNIWGTVAYTSKSAICKAAIHDGRILNADGGIVTVYIQPGQQTYNGTERNSVKSLSFGYWLTAFSFTLNETDDGRHDYVTTISPDHGKGQSKELILLILIILLGLVILLVAYGLWRWHKNRRYGNYSSDDATSAIIPEAVPVEF</sequence>
<dbReference type="SMART" id="SM00603">
    <property type="entry name" value="LCCL"/>
    <property type="match status" value="4"/>
</dbReference>
<dbReference type="PANTHER" id="PTHR31331:SF1">
    <property type="entry name" value="CYSTEINE RICH SECRETORY PROTEIN LCCL DOMAIN CONTAINING 2"/>
    <property type="match status" value="1"/>
</dbReference>
<dbReference type="Gene3D" id="2.170.130.20">
    <property type="entry name" value="LCCL-like domain"/>
    <property type="match status" value="4"/>
</dbReference>
<keyword evidence="1" id="KW-0812">Transmembrane</keyword>
<dbReference type="InterPro" id="IPR051957">
    <property type="entry name" value="CRISP-LCCL_domain"/>
</dbReference>
<protein>
    <recommendedName>
        <fullName evidence="3">LCCL domain-containing protein</fullName>
    </recommendedName>
</protein>
<reference evidence="4 6" key="1">
    <citation type="submission" date="2024-02" db="EMBL/GenBank/DDBJ databases">
        <authorList>
            <person name="Daric V."/>
            <person name="Darras S."/>
        </authorList>
    </citation>
    <scope>NUCLEOTIDE SEQUENCE [LARGE SCALE GENOMIC DNA]</scope>
</reference>
<evidence type="ECO:0000259" key="3">
    <source>
        <dbReference type="PROSITE" id="PS50820"/>
    </source>
</evidence>
<feature type="signal peptide" evidence="2">
    <location>
        <begin position="1"/>
        <end position="18"/>
    </location>
</feature>
<dbReference type="InterPro" id="IPR036609">
    <property type="entry name" value="LCCL_sf"/>
</dbReference>
<dbReference type="Proteomes" id="UP001642483">
    <property type="component" value="Unassembled WGS sequence"/>
</dbReference>
<feature type="chain" id="PRO_5045029047" description="LCCL domain-containing protein" evidence="2">
    <location>
        <begin position="19"/>
        <end position="506"/>
    </location>
</feature>
<accession>A0ABP0FQ04</accession>
<proteinExistence type="predicted"/>
<evidence type="ECO:0000313" key="5">
    <source>
        <dbReference type="EMBL" id="CAK8684600.1"/>
    </source>
</evidence>
<evidence type="ECO:0000313" key="4">
    <source>
        <dbReference type="EMBL" id="CAK8681742.1"/>
    </source>
</evidence>
<keyword evidence="6" id="KW-1185">Reference proteome</keyword>
<comment type="caution">
    <text evidence="4">The sequence shown here is derived from an EMBL/GenBank/DDBJ whole genome shotgun (WGS) entry which is preliminary data.</text>
</comment>
<dbReference type="Pfam" id="PF03815">
    <property type="entry name" value="LCCL"/>
    <property type="match status" value="4"/>
</dbReference>
<gene>
    <name evidence="4" type="ORF">CVLEPA_LOCUS11984</name>
    <name evidence="5" type="ORF">CVLEPA_LOCUS15588</name>
</gene>
<evidence type="ECO:0000313" key="6">
    <source>
        <dbReference type="Proteomes" id="UP001642483"/>
    </source>
</evidence>
<keyword evidence="1" id="KW-0472">Membrane</keyword>
<keyword evidence="1" id="KW-1133">Transmembrane helix</keyword>
<dbReference type="EMBL" id="CAWYQH010000098">
    <property type="protein sequence ID" value="CAK8684600.1"/>
    <property type="molecule type" value="Genomic_DNA"/>
</dbReference>
<feature type="domain" description="LCCL" evidence="3">
    <location>
        <begin position="21"/>
        <end position="114"/>
    </location>
</feature>
<evidence type="ECO:0000256" key="1">
    <source>
        <dbReference type="SAM" id="Phobius"/>
    </source>
</evidence>
<dbReference type="SUPFAM" id="SSF69848">
    <property type="entry name" value="LCCL domain"/>
    <property type="match status" value="4"/>
</dbReference>
<evidence type="ECO:0000256" key="2">
    <source>
        <dbReference type="SAM" id="SignalP"/>
    </source>
</evidence>
<dbReference type="InterPro" id="IPR004043">
    <property type="entry name" value="LCCL"/>
</dbReference>
<organism evidence="4 6">
    <name type="scientific">Clavelina lepadiformis</name>
    <name type="common">Light-bulb sea squirt</name>
    <name type="synonym">Ascidia lepadiformis</name>
    <dbReference type="NCBI Taxonomy" id="159417"/>
    <lineage>
        <taxon>Eukaryota</taxon>
        <taxon>Metazoa</taxon>
        <taxon>Chordata</taxon>
        <taxon>Tunicata</taxon>
        <taxon>Ascidiacea</taxon>
        <taxon>Aplousobranchia</taxon>
        <taxon>Clavelinidae</taxon>
        <taxon>Clavelina</taxon>
    </lineage>
</organism>
<dbReference type="PANTHER" id="PTHR31331">
    <property type="entry name" value="LCCL DOMAIN PROTEIN (AFU_ORTHOLOGUE AFUA_5G08630)"/>
    <property type="match status" value="1"/>
</dbReference>
<keyword evidence="2" id="KW-0732">Signal</keyword>
<feature type="domain" description="LCCL" evidence="3">
    <location>
        <begin position="121"/>
        <end position="217"/>
    </location>
</feature>
<feature type="domain" description="LCCL" evidence="3">
    <location>
        <begin position="227"/>
        <end position="323"/>
    </location>
</feature>
<feature type="domain" description="LCCL" evidence="3">
    <location>
        <begin position="329"/>
        <end position="426"/>
    </location>
</feature>
<dbReference type="PROSITE" id="PS50820">
    <property type="entry name" value="LCCL"/>
    <property type="match status" value="4"/>
</dbReference>
<name>A0ABP0FQ04_CLALP</name>
<feature type="transmembrane region" description="Helical" evidence="1">
    <location>
        <begin position="456"/>
        <end position="477"/>
    </location>
</feature>